<dbReference type="OrthoDB" id="442947at2759"/>
<reference evidence="4 5" key="1">
    <citation type="journal article" date="2017" name="PLoS Biol.">
        <title>The sea cucumber genome provides insights into morphological evolution and visceral regeneration.</title>
        <authorList>
            <person name="Zhang X."/>
            <person name="Sun L."/>
            <person name="Yuan J."/>
            <person name="Sun Y."/>
            <person name="Gao Y."/>
            <person name="Zhang L."/>
            <person name="Li S."/>
            <person name="Dai H."/>
            <person name="Hamel J.F."/>
            <person name="Liu C."/>
            <person name="Yu Y."/>
            <person name="Liu S."/>
            <person name="Lin W."/>
            <person name="Guo K."/>
            <person name="Jin S."/>
            <person name="Xu P."/>
            <person name="Storey K.B."/>
            <person name="Huan P."/>
            <person name="Zhang T."/>
            <person name="Zhou Y."/>
            <person name="Zhang J."/>
            <person name="Lin C."/>
            <person name="Li X."/>
            <person name="Xing L."/>
            <person name="Huo D."/>
            <person name="Sun M."/>
            <person name="Wang L."/>
            <person name="Mercier A."/>
            <person name="Li F."/>
            <person name="Yang H."/>
            <person name="Xiang J."/>
        </authorList>
    </citation>
    <scope>NUCLEOTIDE SEQUENCE [LARGE SCALE GENOMIC DNA]</scope>
    <source>
        <strain evidence="4">Shaxun</strain>
        <tissue evidence="4">Muscle</tissue>
    </source>
</reference>
<dbReference type="SMART" id="SM00322">
    <property type="entry name" value="KH"/>
    <property type="match status" value="1"/>
</dbReference>
<protein>
    <submittedName>
        <fullName evidence="4">Putative poly(RC)-binding protein 3</fullName>
    </submittedName>
</protein>
<dbReference type="EMBL" id="MRZV01000677">
    <property type="protein sequence ID" value="PIK45907.1"/>
    <property type="molecule type" value="Genomic_DNA"/>
</dbReference>
<feature type="non-terminal residue" evidence="4">
    <location>
        <position position="1"/>
    </location>
</feature>
<proteinExistence type="predicted"/>
<dbReference type="Pfam" id="PF00013">
    <property type="entry name" value="KH_1"/>
    <property type="match status" value="2"/>
</dbReference>
<comment type="caution">
    <text evidence="4">The sequence shown here is derived from an EMBL/GenBank/DDBJ whole genome shotgun (WGS) entry which is preliminary data.</text>
</comment>
<dbReference type="STRING" id="307972.A0A2G8KD27"/>
<dbReference type="Proteomes" id="UP000230750">
    <property type="component" value="Unassembled WGS sequence"/>
</dbReference>
<sequence>GSRASIQVASEMLPSSTERAVTVSGTPEAITKAIYQVCCVMLESPPKGATIPYRPKPASTPVMLQGAQVGNSHGFNTMQDPDWPIQLQNLQGTFGIAPHHHHHHPELTKLHQIALHHQQPSFAFPGQSPFTPAGALAPLTATGPNVQAAQTTQEITIPNTLIGCVIGKGGSKIQEIRNVSGATIKINNLQEGNTERSVTITGTPEAVTFAQYLISA</sequence>
<dbReference type="SUPFAM" id="SSF54791">
    <property type="entry name" value="Eukaryotic type KH-domain (KH-domain type I)"/>
    <property type="match status" value="2"/>
</dbReference>
<keyword evidence="2" id="KW-0694">RNA-binding</keyword>
<dbReference type="CDD" id="cd22439">
    <property type="entry name" value="KH-I_PCBP_rpt3"/>
    <property type="match status" value="1"/>
</dbReference>
<dbReference type="Gene3D" id="3.30.1370.10">
    <property type="entry name" value="K Homology domain, type 1"/>
    <property type="match status" value="2"/>
</dbReference>
<keyword evidence="1" id="KW-0677">Repeat</keyword>
<feature type="domain" description="K Homology" evidence="3">
    <location>
        <begin position="149"/>
        <end position="216"/>
    </location>
</feature>
<dbReference type="GO" id="GO:0003723">
    <property type="term" value="F:RNA binding"/>
    <property type="evidence" value="ECO:0007669"/>
    <property type="project" value="UniProtKB-UniRule"/>
</dbReference>
<name>A0A2G8KD27_STIJA</name>
<dbReference type="InterPro" id="IPR004088">
    <property type="entry name" value="KH_dom_type_1"/>
</dbReference>
<keyword evidence="5" id="KW-1185">Reference proteome</keyword>
<evidence type="ECO:0000259" key="3">
    <source>
        <dbReference type="SMART" id="SM00322"/>
    </source>
</evidence>
<gene>
    <name evidence="4" type="ORF">BSL78_17246</name>
</gene>
<evidence type="ECO:0000313" key="4">
    <source>
        <dbReference type="EMBL" id="PIK45907.1"/>
    </source>
</evidence>
<dbReference type="PANTHER" id="PTHR10288">
    <property type="entry name" value="KH DOMAIN CONTAINING RNA BINDING PROTEIN"/>
    <property type="match status" value="1"/>
</dbReference>
<evidence type="ECO:0000256" key="2">
    <source>
        <dbReference type="PROSITE-ProRule" id="PRU00117"/>
    </source>
</evidence>
<dbReference type="AlphaFoldDB" id="A0A2G8KD27"/>
<feature type="non-terminal residue" evidence="4">
    <location>
        <position position="216"/>
    </location>
</feature>
<dbReference type="PROSITE" id="PS50084">
    <property type="entry name" value="KH_TYPE_1"/>
    <property type="match status" value="1"/>
</dbReference>
<dbReference type="InterPro" id="IPR004087">
    <property type="entry name" value="KH_dom"/>
</dbReference>
<dbReference type="InterPro" id="IPR036612">
    <property type="entry name" value="KH_dom_type_1_sf"/>
</dbReference>
<evidence type="ECO:0000313" key="5">
    <source>
        <dbReference type="Proteomes" id="UP000230750"/>
    </source>
</evidence>
<evidence type="ECO:0000256" key="1">
    <source>
        <dbReference type="ARBA" id="ARBA00022737"/>
    </source>
</evidence>
<accession>A0A2G8KD27</accession>
<organism evidence="4 5">
    <name type="scientific">Stichopus japonicus</name>
    <name type="common">Sea cucumber</name>
    <dbReference type="NCBI Taxonomy" id="307972"/>
    <lineage>
        <taxon>Eukaryota</taxon>
        <taxon>Metazoa</taxon>
        <taxon>Echinodermata</taxon>
        <taxon>Eleutherozoa</taxon>
        <taxon>Echinozoa</taxon>
        <taxon>Holothuroidea</taxon>
        <taxon>Aspidochirotacea</taxon>
        <taxon>Aspidochirotida</taxon>
        <taxon>Stichopodidae</taxon>
        <taxon>Apostichopus</taxon>
    </lineage>
</organism>